<keyword evidence="2" id="KW-1185">Reference proteome</keyword>
<keyword evidence="1" id="KW-0240">DNA-directed RNA polymerase</keyword>
<dbReference type="EMBL" id="CP071696">
    <property type="protein sequence ID" value="QTX03959.1"/>
    <property type="molecule type" value="Genomic_DNA"/>
</dbReference>
<proteinExistence type="predicted"/>
<accession>A0A975FL56</accession>
<protein>
    <submittedName>
        <fullName evidence="1">DNA-directed RNA polymerase subunit beta</fullName>
    </submittedName>
</protein>
<sequence>MAADFHRPTRFPPGMFESYIGSEDPAELSRAAHDTAAAVLSRVREDPDPEIVDRLVRYTDEHGIDAIAELWSQSPAKTLPGALWRIYLLRTLIRQDAESVAYAFRRGSEVSTTIDQVVAGAATPTGPAEVRELADRILRGLFTGDFAVALDRASSFCRVASAGFTSLADDADAADAVHEHRPRELTRRALRLAELADELAACARLWRRESLD</sequence>
<dbReference type="KEGG" id="aarc:G127AT_11675"/>
<name>A0A975FL56_9MICO</name>
<dbReference type="Proteomes" id="UP000671914">
    <property type="component" value="Chromosome"/>
</dbReference>
<keyword evidence="1" id="KW-0804">Transcription</keyword>
<dbReference type="GO" id="GO:0000428">
    <property type="term" value="C:DNA-directed RNA polymerase complex"/>
    <property type="evidence" value="ECO:0007669"/>
    <property type="project" value="UniProtKB-KW"/>
</dbReference>
<dbReference type="AlphaFoldDB" id="A0A975FL56"/>
<evidence type="ECO:0000313" key="2">
    <source>
        <dbReference type="Proteomes" id="UP000671914"/>
    </source>
</evidence>
<organism evidence="1 2">
    <name type="scientific">Agromyces archimandritae</name>
    <dbReference type="NCBI Taxonomy" id="2781962"/>
    <lineage>
        <taxon>Bacteria</taxon>
        <taxon>Bacillati</taxon>
        <taxon>Actinomycetota</taxon>
        <taxon>Actinomycetes</taxon>
        <taxon>Micrococcales</taxon>
        <taxon>Microbacteriaceae</taxon>
        <taxon>Agromyces</taxon>
    </lineage>
</organism>
<dbReference type="RefSeq" id="WP_210897074.1">
    <property type="nucleotide sequence ID" value="NZ_CP071696.1"/>
</dbReference>
<evidence type="ECO:0000313" key="1">
    <source>
        <dbReference type="EMBL" id="QTX03959.1"/>
    </source>
</evidence>
<gene>
    <name evidence="1" type="ORF">G127AT_11675</name>
</gene>
<reference evidence="1" key="1">
    <citation type="submission" date="2021-03" db="EMBL/GenBank/DDBJ databases">
        <title>Agromyces archimandritus sp. nov., isolated from the cockroach Archimandrita tessellata.</title>
        <authorList>
            <person name="Guzman J."/>
            <person name="Ortuzar M."/>
            <person name="Poehlein A."/>
            <person name="Daniel R."/>
            <person name="Trujillo M."/>
            <person name="Vilcinskas A."/>
        </authorList>
    </citation>
    <scope>NUCLEOTIDE SEQUENCE</scope>
    <source>
        <strain evidence="1">G127AT</strain>
    </source>
</reference>